<dbReference type="Pfam" id="PF00701">
    <property type="entry name" value="DHDPS"/>
    <property type="match status" value="1"/>
</dbReference>
<dbReference type="PANTHER" id="PTHR12128:SF21">
    <property type="entry name" value="N-ACETYLNEURAMINATE LYASE"/>
    <property type="match status" value="1"/>
</dbReference>
<evidence type="ECO:0000256" key="1">
    <source>
        <dbReference type="ARBA" id="ARBA00004496"/>
    </source>
</evidence>
<dbReference type="Gene3D" id="3.20.20.70">
    <property type="entry name" value="Aldolase class I"/>
    <property type="match status" value="1"/>
</dbReference>
<evidence type="ECO:0000256" key="2">
    <source>
        <dbReference type="ARBA" id="ARBA00022490"/>
    </source>
</evidence>
<name>A0A366HQB9_9BACT</name>
<comment type="similarity">
    <text evidence="6">Belongs to the DapA family.</text>
</comment>
<dbReference type="Proteomes" id="UP000253426">
    <property type="component" value="Unassembled WGS sequence"/>
</dbReference>
<evidence type="ECO:0000313" key="9">
    <source>
        <dbReference type="EMBL" id="RBP45304.1"/>
    </source>
</evidence>
<feature type="binding site" evidence="8">
    <location>
        <position position="215"/>
    </location>
    <ligand>
        <name>pyruvate</name>
        <dbReference type="ChEBI" id="CHEBI:15361"/>
    </ligand>
</feature>
<dbReference type="GO" id="GO:0016829">
    <property type="term" value="F:lyase activity"/>
    <property type="evidence" value="ECO:0007669"/>
    <property type="project" value="UniProtKB-KW"/>
</dbReference>
<dbReference type="GO" id="GO:0005737">
    <property type="term" value="C:cytoplasm"/>
    <property type="evidence" value="ECO:0007669"/>
    <property type="project" value="UniProtKB-SubCell"/>
</dbReference>
<keyword evidence="2" id="KW-0963">Cytoplasm</keyword>
<evidence type="ECO:0000256" key="5">
    <source>
        <dbReference type="ARBA" id="ARBA00023277"/>
    </source>
</evidence>
<comment type="caution">
    <text evidence="9">The sequence shown here is derived from an EMBL/GenBank/DDBJ whole genome shotgun (WGS) entry which is preliminary data.</text>
</comment>
<dbReference type="AlphaFoldDB" id="A0A366HQB9"/>
<dbReference type="InterPro" id="IPR013785">
    <property type="entry name" value="Aldolase_TIM"/>
</dbReference>
<evidence type="ECO:0000256" key="7">
    <source>
        <dbReference type="PIRSR" id="PIRSR001365-1"/>
    </source>
</evidence>
<dbReference type="PIRSF" id="PIRSF001365">
    <property type="entry name" value="DHDPS"/>
    <property type="match status" value="1"/>
</dbReference>
<sequence>MNLPESQRLIGLTPATHTPFHPDGALHLDAVAPLAAHLLKWKIGSVFIGGSTGESHSLTLRERLALTERWMSVVKGTPMRVIVHVGSNCLEDAAALASHAQEHGAAAISALAPSYFKPRNLDALISCAAQIAAAAPDTPFYHYDIPSMTGVSFSMPEFLSKAAEHIPTLAGLKFTNPDLMAYLQCLQMDPGYWDIPWGMDEWMLGALATGARGAVGSSFNFAAPVYQRLMAAFAKNDLDTARREQLRSTQIISTLARHGYMAAAKATMEMLNVPVGPPRLPNTALDHSQKKVLQSELESLGFFDWLMEQ</sequence>
<keyword evidence="3 6" id="KW-0456">Lyase</keyword>
<accession>A0A366HQB9</accession>
<dbReference type="InterPro" id="IPR020624">
    <property type="entry name" value="Schiff_base-form_aldolases_CS"/>
</dbReference>
<evidence type="ECO:0000256" key="6">
    <source>
        <dbReference type="PIRNR" id="PIRNR001365"/>
    </source>
</evidence>
<gene>
    <name evidence="9" type="ORF">DES53_103302</name>
</gene>
<organism evidence="9 10">
    <name type="scientific">Roseimicrobium gellanilyticum</name>
    <dbReference type="NCBI Taxonomy" id="748857"/>
    <lineage>
        <taxon>Bacteria</taxon>
        <taxon>Pseudomonadati</taxon>
        <taxon>Verrucomicrobiota</taxon>
        <taxon>Verrucomicrobiia</taxon>
        <taxon>Verrucomicrobiales</taxon>
        <taxon>Verrucomicrobiaceae</taxon>
        <taxon>Roseimicrobium</taxon>
    </lineage>
</organism>
<keyword evidence="4" id="KW-0704">Schiff base</keyword>
<dbReference type="OrthoDB" id="199953at2"/>
<reference evidence="9 10" key="1">
    <citation type="submission" date="2018-06" db="EMBL/GenBank/DDBJ databases">
        <title>Genomic Encyclopedia of Type Strains, Phase IV (KMG-IV): sequencing the most valuable type-strain genomes for metagenomic binning, comparative biology and taxonomic classification.</title>
        <authorList>
            <person name="Goeker M."/>
        </authorList>
    </citation>
    <scope>NUCLEOTIDE SEQUENCE [LARGE SCALE GENOMIC DNA]</scope>
    <source>
        <strain evidence="9 10">DSM 25532</strain>
    </source>
</reference>
<dbReference type="SUPFAM" id="SSF51569">
    <property type="entry name" value="Aldolase"/>
    <property type="match status" value="1"/>
</dbReference>
<dbReference type="RefSeq" id="WP_113958431.1">
    <property type="nucleotide sequence ID" value="NZ_QNRR01000003.1"/>
</dbReference>
<feature type="active site" description="Schiff-base intermediate with substrate" evidence="7">
    <location>
        <position position="173"/>
    </location>
</feature>
<dbReference type="PRINTS" id="PR00146">
    <property type="entry name" value="DHPICSNTHASE"/>
</dbReference>
<evidence type="ECO:0000256" key="3">
    <source>
        <dbReference type="ARBA" id="ARBA00023239"/>
    </source>
</evidence>
<evidence type="ECO:0000313" key="10">
    <source>
        <dbReference type="Proteomes" id="UP000253426"/>
    </source>
</evidence>
<comment type="subcellular location">
    <subcellularLocation>
        <location evidence="1">Cytoplasm</location>
    </subcellularLocation>
</comment>
<dbReference type="SMART" id="SM01130">
    <property type="entry name" value="DHDPS"/>
    <property type="match status" value="1"/>
</dbReference>
<keyword evidence="5" id="KW-0119">Carbohydrate metabolism</keyword>
<protein>
    <submittedName>
        <fullName evidence="9">N-acetylneuraminate lyase</fullName>
    </submittedName>
</protein>
<dbReference type="EMBL" id="QNRR01000003">
    <property type="protein sequence ID" value="RBP45304.1"/>
    <property type="molecule type" value="Genomic_DNA"/>
</dbReference>
<proteinExistence type="inferred from homology"/>
<evidence type="ECO:0000256" key="4">
    <source>
        <dbReference type="ARBA" id="ARBA00023270"/>
    </source>
</evidence>
<dbReference type="PANTHER" id="PTHR12128">
    <property type="entry name" value="DIHYDRODIPICOLINATE SYNTHASE"/>
    <property type="match status" value="1"/>
</dbReference>
<evidence type="ECO:0000256" key="8">
    <source>
        <dbReference type="PIRSR" id="PIRSR001365-2"/>
    </source>
</evidence>
<dbReference type="InterPro" id="IPR002220">
    <property type="entry name" value="DapA-like"/>
</dbReference>
<keyword evidence="10" id="KW-1185">Reference proteome</keyword>
<feature type="active site" description="Proton donor/acceptor" evidence="7">
    <location>
        <position position="143"/>
    </location>
</feature>
<dbReference type="PROSITE" id="PS00665">
    <property type="entry name" value="DHDPS_1"/>
    <property type="match status" value="1"/>
</dbReference>
<feature type="binding site" evidence="8">
    <location>
        <position position="52"/>
    </location>
    <ligand>
        <name>pyruvate</name>
        <dbReference type="ChEBI" id="CHEBI:15361"/>
    </ligand>
</feature>